<sequence>MYLLPKLSKSMRDPEELKKAQEEMAGKSPQALLQVFFGASQAIVEDSDEE</sequence>
<name>A0A024FW37_9STRA</name>
<keyword evidence="2" id="KW-1185">Reference proteome</keyword>
<dbReference type="InParanoid" id="A0A024FW37"/>
<dbReference type="EMBL" id="CAIX01000884">
    <property type="protein sequence ID" value="CCI11251.1"/>
    <property type="molecule type" value="Genomic_DNA"/>
</dbReference>
<evidence type="ECO:0000313" key="2">
    <source>
        <dbReference type="Proteomes" id="UP000053237"/>
    </source>
</evidence>
<dbReference type="AlphaFoldDB" id="A0A024FW37"/>
<protein>
    <submittedName>
        <fullName evidence="1">Uncharacterized protein</fullName>
    </submittedName>
</protein>
<evidence type="ECO:0000313" key="1">
    <source>
        <dbReference type="EMBL" id="CCI11251.1"/>
    </source>
</evidence>
<reference evidence="1 2" key="1">
    <citation type="submission" date="2012-05" db="EMBL/GenBank/DDBJ databases">
        <title>Recombination and specialization in a pathogen metapopulation.</title>
        <authorList>
            <person name="Gardiner A."/>
            <person name="Kemen E."/>
            <person name="Schultz-Larsen T."/>
            <person name="MacLean D."/>
            <person name="Van Oosterhout C."/>
            <person name="Jones J.D.G."/>
        </authorList>
    </citation>
    <scope>NUCLEOTIDE SEQUENCE [LARGE SCALE GENOMIC DNA]</scope>
    <source>
        <strain evidence="1 2">Ac Nc2</strain>
    </source>
</reference>
<organism evidence="1 2">
    <name type="scientific">Albugo candida</name>
    <dbReference type="NCBI Taxonomy" id="65357"/>
    <lineage>
        <taxon>Eukaryota</taxon>
        <taxon>Sar</taxon>
        <taxon>Stramenopiles</taxon>
        <taxon>Oomycota</taxon>
        <taxon>Peronosporomycetes</taxon>
        <taxon>Albuginales</taxon>
        <taxon>Albuginaceae</taxon>
        <taxon>Albugo</taxon>
    </lineage>
</organism>
<gene>
    <name evidence="1" type="ORF">BN9_126370</name>
</gene>
<proteinExistence type="predicted"/>
<accession>A0A024FW37</accession>
<comment type="caution">
    <text evidence="1">The sequence shown here is derived from an EMBL/GenBank/DDBJ whole genome shotgun (WGS) entry which is preliminary data.</text>
</comment>
<dbReference type="Proteomes" id="UP000053237">
    <property type="component" value="Unassembled WGS sequence"/>
</dbReference>